<sequence length="308" mass="34116">SLPPSLVVDADGNERFAKYLSKMKSYVGTIENYPYPYVIDRLCWEFPCVVPSDWEAQNLIGNQKPQMLEDWQRALDATVLKQGVMNLCFHPHGWSSSEQFVSFIDYAVKKYGKKVKFLTFGECLDRLNKNLLKGNPLRNSQGSDNGVRILDVDDDGFMDVLIGNGTTKVTRVWQPKKRSWSETKLPFSLASGEGKDAKDARVLLGVLDGDGRARLSPRTLRTLTQGRKATQLGLGSSTASNGDQTKIAIQMVWQKPTASFVTSTGTRSASSLRGTKSSNGKNRRVHGRSFPMACPMAYPMVKGYASST</sequence>
<feature type="region of interest" description="Disordered" evidence="1">
    <location>
        <begin position="263"/>
        <end position="288"/>
    </location>
</feature>
<dbReference type="EMBL" id="UINC01011898">
    <property type="protein sequence ID" value="SVA52242.1"/>
    <property type="molecule type" value="Genomic_DNA"/>
</dbReference>
<proteinExistence type="predicted"/>
<dbReference type="InterPro" id="IPR028994">
    <property type="entry name" value="Integrin_alpha_N"/>
</dbReference>
<protein>
    <submittedName>
        <fullName evidence="2">Uncharacterized protein</fullName>
    </submittedName>
</protein>
<gene>
    <name evidence="2" type="ORF">METZ01_LOCUS105096</name>
</gene>
<dbReference type="Gene3D" id="3.20.20.370">
    <property type="entry name" value="Glycoside hydrolase/deacetylase"/>
    <property type="match status" value="1"/>
</dbReference>
<evidence type="ECO:0000313" key="2">
    <source>
        <dbReference type="EMBL" id="SVA52242.1"/>
    </source>
</evidence>
<feature type="compositionally biased region" description="Polar residues" evidence="1">
    <location>
        <begin position="263"/>
        <end position="280"/>
    </location>
</feature>
<feature type="non-terminal residue" evidence="2">
    <location>
        <position position="1"/>
    </location>
</feature>
<organism evidence="2">
    <name type="scientific">marine metagenome</name>
    <dbReference type="NCBI Taxonomy" id="408172"/>
    <lineage>
        <taxon>unclassified sequences</taxon>
        <taxon>metagenomes</taxon>
        <taxon>ecological metagenomes</taxon>
    </lineage>
</organism>
<accession>A0A381WIF9</accession>
<dbReference type="SUPFAM" id="SSF69318">
    <property type="entry name" value="Integrin alpha N-terminal domain"/>
    <property type="match status" value="1"/>
</dbReference>
<name>A0A381WIF9_9ZZZZ</name>
<reference evidence="2" key="1">
    <citation type="submission" date="2018-05" db="EMBL/GenBank/DDBJ databases">
        <authorList>
            <person name="Lanie J.A."/>
            <person name="Ng W.-L."/>
            <person name="Kazmierczak K.M."/>
            <person name="Andrzejewski T.M."/>
            <person name="Davidsen T.M."/>
            <person name="Wayne K.J."/>
            <person name="Tettelin H."/>
            <person name="Glass J.I."/>
            <person name="Rusch D."/>
            <person name="Podicherti R."/>
            <person name="Tsui H.-C.T."/>
            <person name="Winkler M.E."/>
        </authorList>
    </citation>
    <scope>NUCLEOTIDE SEQUENCE</scope>
</reference>
<dbReference type="AlphaFoldDB" id="A0A381WIF9"/>
<evidence type="ECO:0000256" key="1">
    <source>
        <dbReference type="SAM" id="MobiDB-lite"/>
    </source>
</evidence>